<evidence type="ECO:0000256" key="1">
    <source>
        <dbReference type="ARBA" id="ARBA00023015"/>
    </source>
</evidence>
<organism evidence="5 6">
    <name type="scientific">Mediterraneibacter hominis</name>
    <dbReference type="NCBI Taxonomy" id="2763054"/>
    <lineage>
        <taxon>Bacteria</taxon>
        <taxon>Bacillati</taxon>
        <taxon>Bacillota</taxon>
        <taxon>Clostridia</taxon>
        <taxon>Lachnospirales</taxon>
        <taxon>Lachnospiraceae</taxon>
        <taxon>Mediterraneibacter</taxon>
    </lineage>
</organism>
<keyword evidence="3" id="KW-0804">Transcription</keyword>
<gene>
    <name evidence="5" type="ORF">H8S37_05680</name>
</gene>
<keyword evidence="2" id="KW-0238">DNA-binding</keyword>
<evidence type="ECO:0000259" key="4">
    <source>
        <dbReference type="PROSITE" id="PS50995"/>
    </source>
</evidence>
<sequence>MYINTEYWVRIRKIMKLYEEMLKGVALQYGLTTIETDIISFLQHNPGKDTAVDIVEFRMLSKGCVSKAVESLIQKGLLRRQQDERDRRKIHLKILKKCEPVMESIESVQEKYWHTVFKGFTAEEKTMYFQYNSRISQNVQEAIEGSADR</sequence>
<evidence type="ECO:0000313" key="5">
    <source>
        <dbReference type="EMBL" id="MBC5688419.1"/>
    </source>
</evidence>
<dbReference type="SUPFAM" id="SSF46785">
    <property type="entry name" value="Winged helix' DNA-binding domain"/>
    <property type="match status" value="1"/>
</dbReference>
<dbReference type="PROSITE" id="PS50995">
    <property type="entry name" value="HTH_MARR_2"/>
    <property type="match status" value="1"/>
</dbReference>
<dbReference type="GO" id="GO:0003700">
    <property type="term" value="F:DNA-binding transcription factor activity"/>
    <property type="evidence" value="ECO:0007669"/>
    <property type="project" value="InterPro"/>
</dbReference>
<protein>
    <submittedName>
        <fullName evidence="5">MarR family transcriptional regulator</fullName>
    </submittedName>
</protein>
<dbReference type="GO" id="GO:0003677">
    <property type="term" value="F:DNA binding"/>
    <property type="evidence" value="ECO:0007669"/>
    <property type="project" value="UniProtKB-KW"/>
</dbReference>
<comment type="caution">
    <text evidence="5">The sequence shown here is derived from an EMBL/GenBank/DDBJ whole genome shotgun (WGS) entry which is preliminary data.</text>
</comment>
<keyword evidence="6" id="KW-1185">Reference proteome</keyword>
<keyword evidence="1" id="KW-0805">Transcription regulation</keyword>
<dbReference type="PANTHER" id="PTHR42756">
    <property type="entry name" value="TRANSCRIPTIONAL REGULATOR, MARR"/>
    <property type="match status" value="1"/>
</dbReference>
<evidence type="ECO:0000256" key="3">
    <source>
        <dbReference type="ARBA" id="ARBA00023163"/>
    </source>
</evidence>
<dbReference type="AlphaFoldDB" id="A0A923LI28"/>
<dbReference type="PANTHER" id="PTHR42756:SF1">
    <property type="entry name" value="TRANSCRIPTIONAL REPRESSOR OF EMRAB OPERON"/>
    <property type="match status" value="1"/>
</dbReference>
<evidence type="ECO:0000256" key="2">
    <source>
        <dbReference type="ARBA" id="ARBA00023125"/>
    </source>
</evidence>
<dbReference type="SMART" id="SM00347">
    <property type="entry name" value="HTH_MARR"/>
    <property type="match status" value="1"/>
</dbReference>
<dbReference type="Proteomes" id="UP000652477">
    <property type="component" value="Unassembled WGS sequence"/>
</dbReference>
<dbReference type="InterPro" id="IPR000835">
    <property type="entry name" value="HTH_MarR-typ"/>
</dbReference>
<feature type="domain" description="HTH marR-type" evidence="4">
    <location>
        <begin position="1"/>
        <end position="137"/>
    </location>
</feature>
<name>A0A923LI28_9FIRM</name>
<dbReference type="RefSeq" id="WP_186875034.1">
    <property type="nucleotide sequence ID" value="NZ_JACOPF010000001.1"/>
</dbReference>
<dbReference type="Pfam" id="PF12802">
    <property type="entry name" value="MarR_2"/>
    <property type="match status" value="1"/>
</dbReference>
<dbReference type="InterPro" id="IPR036388">
    <property type="entry name" value="WH-like_DNA-bd_sf"/>
</dbReference>
<dbReference type="InterPro" id="IPR036390">
    <property type="entry name" value="WH_DNA-bd_sf"/>
</dbReference>
<accession>A0A923LI28</accession>
<proteinExistence type="predicted"/>
<dbReference type="PRINTS" id="PR00598">
    <property type="entry name" value="HTHMARR"/>
</dbReference>
<dbReference type="Gene3D" id="1.10.10.10">
    <property type="entry name" value="Winged helix-like DNA-binding domain superfamily/Winged helix DNA-binding domain"/>
    <property type="match status" value="1"/>
</dbReference>
<reference evidence="5" key="1">
    <citation type="submission" date="2020-08" db="EMBL/GenBank/DDBJ databases">
        <title>Genome public.</title>
        <authorList>
            <person name="Liu C."/>
            <person name="Sun Q."/>
        </authorList>
    </citation>
    <scope>NUCLEOTIDE SEQUENCE</scope>
    <source>
        <strain evidence="5">NSJ-55</strain>
    </source>
</reference>
<evidence type="ECO:0000313" key="6">
    <source>
        <dbReference type="Proteomes" id="UP000652477"/>
    </source>
</evidence>
<dbReference type="EMBL" id="JACOPF010000001">
    <property type="protein sequence ID" value="MBC5688419.1"/>
    <property type="molecule type" value="Genomic_DNA"/>
</dbReference>